<proteinExistence type="predicted"/>
<feature type="domain" description="CBS" evidence="3">
    <location>
        <begin position="12"/>
        <end position="68"/>
    </location>
</feature>
<evidence type="ECO:0000313" key="5">
    <source>
        <dbReference type="Proteomes" id="UP000238823"/>
    </source>
</evidence>
<dbReference type="Pfam" id="PF00571">
    <property type="entry name" value="CBS"/>
    <property type="match status" value="2"/>
</dbReference>
<sequence length="139" mass="14813">MSDGQRTVGGWMTPQPHTIGDDQTLALARERMHDHGVRHLPVLHGGYLVGVLSSRDIALVEALPGVDITEVTVDEAMSEEPWTVEANANLSWVAETMAARRIGTAIIVEGEGSDQILGVFTTTDALLALAKLAEGLATE</sequence>
<protein>
    <submittedName>
        <fullName evidence="4">Inosine 5'-monophosphate dehydrogenase</fullName>
    </submittedName>
</protein>
<feature type="domain" description="CBS" evidence="3">
    <location>
        <begin position="77"/>
        <end position="138"/>
    </location>
</feature>
<dbReference type="PROSITE" id="PS51371">
    <property type="entry name" value="CBS"/>
    <property type="match status" value="2"/>
</dbReference>
<comment type="caution">
    <text evidence="4">The sequence shown here is derived from an EMBL/GenBank/DDBJ whole genome shotgun (WGS) entry which is preliminary data.</text>
</comment>
<dbReference type="PANTHER" id="PTHR43080:SF2">
    <property type="entry name" value="CBS DOMAIN-CONTAINING PROTEIN"/>
    <property type="match status" value="1"/>
</dbReference>
<name>A0A2S9Y819_9BACT</name>
<gene>
    <name evidence="4" type="ORF">ENSA7_57710</name>
</gene>
<evidence type="ECO:0000256" key="2">
    <source>
        <dbReference type="PROSITE-ProRule" id="PRU00703"/>
    </source>
</evidence>
<dbReference type="Proteomes" id="UP000238823">
    <property type="component" value="Unassembled WGS sequence"/>
</dbReference>
<keyword evidence="1 2" id="KW-0129">CBS domain</keyword>
<dbReference type="InterPro" id="IPR046342">
    <property type="entry name" value="CBS_dom_sf"/>
</dbReference>
<dbReference type="InterPro" id="IPR051257">
    <property type="entry name" value="Diverse_CBS-Domain"/>
</dbReference>
<dbReference type="SMART" id="SM00116">
    <property type="entry name" value="CBS"/>
    <property type="match status" value="2"/>
</dbReference>
<reference evidence="4 5" key="1">
    <citation type="submission" date="2018-03" db="EMBL/GenBank/DDBJ databases">
        <title>Draft Genome Sequences of the Obligatory Marine Myxobacteria Enhygromyxa salina SWB007.</title>
        <authorList>
            <person name="Poehlein A."/>
            <person name="Moghaddam J.A."/>
            <person name="Harms H."/>
            <person name="Alanjari M."/>
            <person name="Koenig G.M."/>
            <person name="Daniel R."/>
            <person name="Schaeberle T.F."/>
        </authorList>
    </citation>
    <scope>NUCLEOTIDE SEQUENCE [LARGE SCALE GENOMIC DNA]</scope>
    <source>
        <strain evidence="4 5">SWB007</strain>
    </source>
</reference>
<dbReference type="OrthoDB" id="9780653at2"/>
<dbReference type="Gene3D" id="3.10.580.10">
    <property type="entry name" value="CBS-domain"/>
    <property type="match status" value="2"/>
</dbReference>
<evidence type="ECO:0000313" key="4">
    <source>
        <dbReference type="EMBL" id="PRQ01166.1"/>
    </source>
</evidence>
<dbReference type="AlphaFoldDB" id="A0A2S9Y819"/>
<dbReference type="InterPro" id="IPR000644">
    <property type="entry name" value="CBS_dom"/>
</dbReference>
<dbReference type="SUPFAM" id="SSF54631">
    <property type="entry name" value="CBS-domain pair"/>
    <property type="match status" value="1"/>
</dbReference>
<dbReference type="EMBL" id="PVNL01000117">
    <property type="protein sequence ID" value="PRQ01166.1"/>
    <property type="molecule type" value="Genomic_DNA"/>
</dbReference>
<organism evidence="4 5">
    <name type="scientific">Enhygromyxa salina</name>
    <dbReference type="NCBI Taxonomy" id="215803"/>
    <lineage>
        <taxon>Bacteria</taxon>
        <taxon>Pseudomonadati</taxon>
        <taxon>Myxococcota</taxon>
        <taxon>Polyangia</taxon>
        <taxon>Nannocystales</taxon>
        <taxon>Nannocystaceae</taxon>
        <taxon>Enhygromyxa</taxon>
    </lineage>
</organism>
<evidence type="ECO:0000259" key="3">
    <source>
        <dbReference type="PROSITE" id="PS51371"/>
    </source>
</evidence>
<evidence type="ECO:0000256" key="1">
    <source>
        <dbReference type="ARBA" id="ARBA00023122"/>
    </source>
</evidence>
<accession>A0A2S9Y819</accession>
<dbReference type="PANTHER" id="PTHR43080">
    <property type="entry name" value="CBS DOMAIN-CONTAINING PROTEIN CBSX3, MITOCHONDRIAL"/>
    <property type="match status" value="1"/>
</dbReference>